<dbReference type="SUPFAM" id="SSF103473">
    <property type="entry name" value="MFS general substrate transporter"/>
    <property type="match status" value="1"/>
</dbReference>
<proteinExistence type="predicted"/>
<keyword evidence="5 6" id="KW-0472">Membrane</keyword>
<evidence type="ECO:0000256" key="2">
    <source>
        <dbReference type="ARBA" id="ARBA00022448"/>
    </source>
</evidence>
<dbReference type="Pfam" id="PF07690">
    <property type="entry name" value="MFS_1"/>
    <property type="match status" value="1"/>
</dbReference>
<feature type="transmembrane region" description="Helical" evidence="6">
    <location>
        <begin position="416"/>
        <end position="437"/>
    </location>
</feature>
<feature type="transmembrane region" description="Helical" evidence="6">
    <location>
        <begin position="323"/>
        <end position="343"/>
    </location>
</feature>
<feature type="transmembrane region" description="Helical" evidence="6">
    <location>
        <begin position="355"/>
        <end position="376"/>
    </location>
</feature>
<organism evidence="8 9">
    <name type="scientific">Exophiala mesophila</name>
    <name type="common">Black yeast-like fungus</name>
    <dbReference type="NCBI Taxonomy" id="212818"/>
    <lineage>
        <taxon>Eukaryota</taxon>
        <taxon>Fungi</taxon>
        <taxon>Dikarya</taxon>
        <taxon>Ascomycota</taxon>
        <taxon>Pezizomycotina</taxon>
        <taxon>Eurotiomycetes</taxon>
        <taxon>Chaetothyriomycetidae</taxon>
        <taxon>Chaetothyriales</taxon>
        <taxon>Herpotrichiellaceae</taxon>
        <taxon>Exophiala</taxon>
    </lineage>
</organism>
<keyword evidence="4 6" id="KW-1133">Transmembrane helix</keyword>
<dbReference type="PROSITE" id="PS50850">
    <property type="entry name" value="MFS"/>
    <property type="match status" value="1"/>
</dbReference>
<dbReference type="InterPro" id="IPR036259">
    <property type="entry name" value="MFS_trans_sf"/>
</dbReference>
<dbReference type="OrthoDB" id="2985014at2759"/>
<feature type="transmembrane region" description="Helical" evidence="6">
    <location>
        <begin position="148"/>
        <end position="170"/>
    </location>
</feature>
<feature type="transmembrane region" description="Helical" evidence="6">
    <location>
        <begin position="93"/>
        <end position="115"/>
    </location>
</feature>
<protein>
    <recommendedName>
        <fullName evidence="7">Major facilitator superfamily (MFS) profile domain-containing protein</fullName>
    </recommendedName>
</protein>
<dbReference type="FunFam" id="1.20.1250.20:FF:000057">
    <property type="entry name" value="MFS general substrate transporter"/>
    <property type="match status" value="1"/>
</dbReference>
<dbReference type="GO" id="GO:0022857">
    <property type="term" value="F:transmembrane transporter activity"/>
    <property type="evidence" value="ECO:0007669"/>
    <property type="project" value="InterPro"/>
</dbReference>
<evidence type="ECO:0000259" key="7">
    <source>
        <dbReference type="PROSITE" id="PS50850"/>
    </source>
</evidence>
<feature type="transmembrane region" description="Helical" evidence="6">
    <location>
        <begin position="382"/>
        <end position="404"/>
    </location>
</feature>
<feature type="transmembrane region" description="Helical" evidence="6">
    <location>
        <begin position="52"/>
        <end position="69"/>
    </location>
</feature>
<feature type="transmembrane region" description="Helical" evidence="6">
    <location>
        <begin position="449"/>
        <end position="470"/>
    </location>
</feature>
<gene>
    <name evidence="8" type="ORF">B0A52_03230</name>
</gene>
<comment type="caution">
    <text evidence="8">The sequence shown here is derived from an EMBL/GenBank/DDBJ whole genome shotgun (WGS) entry which is preliminary data.</text>
</comment>
<dbReference type="VEuPathDB" id="FungiDB:PV10_01785"/>
<sequence>MSATRPEEPSIKAMDSQHFEDAIGPDLEVKRLETLEEIEIDPRAERKLRWKIDLYLMPAIWVLMVMSYIDRSNLGNARVAGMYTDLALNDQDYYHAILVFQLGYLIAGTPSNMILVRVRPSLYLPALMFLWGTCATCLGAIQNKGQLWAIRFLLGVTEAGFAPGVFFLISSWYKKAEQSKRFIFFLSGSILSGAFGGIIAGIIAGNLDGAHGIRGWRWLFIVEGALTVGISLIVPFFLLDFPATSKKLNEEEKRLAVARLAKENITSRDATHATRLSHWKAFVSAITNWRIYFLSVPYMQLVGSSALSYFYPYLVQGLGYTAVNAQFMTAPIWVVALVIAIPMSLLADRFHRVRALFVTAIMLAGTLFCALATGILAYVPRYVFLCFINSAIWAGAPIALSYATSCLGPVDTETRAISLGIVNGLSQLAQVYASALFPSSEAPEYYKGFGTYTGLFFLGASVMCAGHFLIKKYPYRADFE</sequence>
<dbReference type="AlphaFoldDB" id="A0A438NB63"/>
<evidence type="ECO:0000313" key="9">
    <source>
        <dbReference type="Proteomes" id="UP000288859"/>
    </source>
</evidence>
<dbReference type="InterPro" id="IPR020846">
    <property type="entry name" value="MFS_dom"/>
</dbReference>
<dbReference type="PANTHER" id="PTHR43791:SF38">
    <property type="entry name" value="MAJOR FACILITATOR SUPERFAMILY (MFS) PROFILE DOMAIN-CONTAINING PROTEIN"/>
    <property type="match status" value="1"/>
</dbReference>
<feature type="transmembrane region" description="Helical" evidence="6">
    <location>
        <begin position="291"/>
        <end position="311"/>
    </location>
</feature>
<evidence type="ECO:0000256" key="1">
    <source>
        <dbReference type="ARBA" id="ARBA00004141"/>
    </source>
</evidence>
<evidence type="ECO:0000256" key="3">
    <source>
        <dbReference type="ARBA" id="ARBA00022692"/>
    </source>
</evidence>
<reference evidence="8 9" key="1">
    <citation type="submission" date="2017-03" db="EMBL/GenBank/DDBJ databases">
        <title>Genomes of endolithic fungi from Antarctica.</title>
        <authorList>
            <person name="Coleine C."/>
            <person name="Masonjones S."/>
            <person name="Stajich J.E."/>
        </authorList>
    </citation>
    <scope>NUCLEOTIDE SEQUENCE [LARGE SCALE GENOMIC DNA]</scope>
    <source>
        <strain evidence="8 9">CCFEE 6314</strain>
    </source>
</reference>
<dbReference type="GO" id="GO:0016020">
    <property type="term" value="C:membrane"/>
    <property type="evidence" value="ECO:0007669"/>
    <property type="project" value="UniProtKB-SubCell"/>
</dbReference>
<keyword evidence="2" id="KW-0813">Transport</keyword>
<name>A0A438NB63_EXOME</name>
<dbReference type="PANTHER" id="PTHR43791">
    <property type="entry name" value="PERMEASE-RELATED"/>
    <property type="match status" value="1"/>
</dbReference>
<feature type="transmembrane region" description="Helical" evidence="6">
    <location>
        <begin position="122"/>
        <end position="142"/>
    </location>
</feature>
<evidence type="ECO:0000256" key="6">
    <source>
        <dbReference type="SAM" id="Phobius"/>
    </source>
</evidence>
<comment type="subcellular location">
    <subcellularLocation>
        <location evidence="1">Membrane</location>
        <topology evidence="1">Multi-pass membrane protein</topology>
    </subcellularLocation>
</comment>
<dbReference type="Gene3D" id="1.20.1250.20">
    <property type="entry name" value="MFS general substrate transporter like domains"/>
    <property type="match status" value="2"/>
</dbReference>
<evidence type="ECO:0000313" key="8">
    <source>
        <dbReference type="EMBL" id="RVX72877.1"/>
    </source>
</evidence>
<accession>A0A438NB63</accession>
<dbReference type="EMBL" id="NAJM01000010">
    <property type="protein sequence ID" value="RVX72877.1"/>
    <property type="molecule type" value="Genomic_DNA"/>
</dbReference>
<feature type="transmembrane region" description="Helical" evidence="6">
    <location>
        <begin position="182"/>
        <end position="204"/>
    </location>
</feature>
<feature type="transmembrane region" description="Helical" evidence="6">
    <location>
        <begin position="216"/>
        <end position="239"/>
    </location>
</feature>
<dbReference type="Proteomes" id="UP000288859">
    <property type="component" value="Unassembled WGS sequence"/>
</dbReference>
<dbReference type="InterPro" id="IPR011701">
    <property type="entry name" value="MFS"/>
</dbReference>
<evidence type="ECO:0000256" key="5">
    <source>
        <dbReference type="ARBA" id="ARBA00023136"/>
    </source>
</evidence>
<keyword evidence="3 6" id="KW-0812">Transmembrane</keyword>
<feature type="domain" description="Major facilitator superfamily (MFS) profile" evidence="7">
    <location>
        <begin position="56"/>
        <end position="478"/>
    </location>
</feature>
<evidence type="ECO:0000256" key="4">
    <source>
        <dbReference type="ARBA" id="ARBA00022989"/>
    </source>
</evidence>